<dbReference type="EMBL" id="JAEMHL010000021">
    <property type="protein sequence ID" value="MBJ6752707.1"/>
    <property type="molecule type" value="Genomic_DNA"/>
</dbReference>
<name>A0ABS0YKC6_9BACT</name>
<evidence type="ECO:0000313" key="2">
    <source>
        <dbReference type="Proteomes" id="UP000614714"/>
    </source>
</evidence>
<proteinExistence type="predicted"/>
<dbReference type="RefSeq" id="WP_199391111.1">
    <property type="nucleotide sequence ID" value="NZ_JAEMHL010000021.1"/>
</dbReference>
<reference evidence="1 2" key="1">
    <citation type="submission" date="2020-12" db="EMBL/GenBank/DDBJ databases">
        <title>Geomonas sp. Red421, isolated from paddy soil.</title>
        <authorList>
            <person name="Xu Z."/>
            <person name="Zhang Z."/>
            <person name="Masuda Y."/>
            <person name="Itoh H."/>
            <person name="Senoo K."/>
        </authorList>
    </citation>
    <scope>NUCLEOTIDE SEQUENCE [LARGE SCALE GENOMIC DNA]</scope>
    <source>
        <strain evidence="1 2">Red421</strain>
    </source>
</reference>
<comment type="caution">
    <text evidence="1">The sequence shown here is derived from an EMBL/GenBank/DDBJ whole genome shotgun (WGS) entry which is preliminary data.</text>
</comment>
<evidence type="ECO:0008006" key="3">
    <source>
        <dbReference type="Google" id="ProtNLM"/>
    </source>
</evidence>
<accession>A0ABS0YKC6</accession>
<organism evidence="1 2">
    <name type="scientific">Geomonas anaerohicana</name>
    <dbReference type="NCBI Taxonomy" id="2798583"/>
    <lineage>
        <taxon>Bacteria</taxon>
        <taxon>Pseudomonadati</taxon>
        <taxon>Thermodesulfobacteriota</taxon>
        <taxon>Desulfuromonadia</taxon>
        <taxon>Geobacterales</taxon>
        <taxon>Geobacteraceae</taxon>
        <taxon>Geomonas</taxon>
    </lineage>
</organism>
<sequence length="150" mass="17301">MTSPNMLVKSLLAAEFDVTPTTCTIPMMQPFWVNADSTAVTLAFEDDATVTVQLSFQHHQTLLKFGNDAETVDSMMELCASEWFSDLERGFKKVADYYDLQWEREWEDYPFPYPWISYHLTGRFTAADSDRVLSLLLEMRSVLRQNEPPA</sequence>
<protein>
    <recommendedName>
        <fullName evidence="3">Sensory transduction regulator</fullName>
    </recommendedName>
</protein>
<evidence type="ECO:0000313" key="1">
    <source>
        <dbReference type="EMBL" id="MBJ6752707.1"/>
    </source>
</evidence>
<dbReference type="Proteomes" id="UP000614714">
    <property type="component" value="Unassembled WGS sequence"/>
</dbReference>
<keyword evidence="2" id="KW-1185">Reference proteome</keyword>
<gene>
    <name evidence="1" type="ORF">JFN91_21025</name>
</gene>